<keyword evidence="1" id="KW-0472">Membrane</keyword>
<evidence type="ECO:0000256" key="1">
    <source>
        <dbReference type="SAM" id="Phobius"/>
    </source>
</evidence>
<dbReference type="Proteomes" id="UP000095283">
    <property type="component" value="Unplaced"/>
</dbReference>
<evidence type="ECO:0000313" key="3">
    <source>
        <dbReference type="WBParaSite" id="Hba_09906"/>
    </source>
</evidence>
<dbReference type="WBParaSite" id="Hba_09906">
    <property type="protein sequence ID" value="Hba_09906"/>
    <property type="gene ID" value="Hba_09906"/>
</dbReference>
<name>A0A1I7WXQ2_HETBA</name>
<feature type="transmembrane region" description="Helical" evidence="1">
    <location>
        <begin position="103"/>
        <end position="126"/>
    </location>
</feature>
<organism evidence="2 3">
    <name type="scientific">Heterorhabditis bacteriophora</name>
    <name type="common">Entomopathogenic nematode worm</name>
    <dbReference type="NCBI Taxonomy" id="37862"/>
    <lineage>
        <taxon>Eukaryota</taxon>
        <taxon>Metazoa</taxon>
        <taxon>Ecdysozoa</taxon>
        <taxon>Nematoda</taxon>
        <taxon>Chromadorea</taxon>
        <taxon>Rhabditida</taxon>
        <taxon>Rhabditina</taxon>
        <taxon>Rhabditomorpha</taxon>
        <taxon>Strongyloidea</taxon>
        <taxon>Heterorhabditidae</taxon>
        <taxon>Heterorhabditis</taxon>
    </lineage>
</organism>
<sequence>MIVFHTENFGLFHLYLCFNYLIRCYRVLDSKSLHFYVNHTLFPIIPVKKRKRTRKGKKNRRIRADMKILRNTYFKIIIILVTIDEYCRYTSLKYIAHLTCYSIVPLLIAFGNVIPKFLVTTILIGLERVFTSNLGN</sequence>
<proteinExistence type="predicted"/>
<keyword evidence="1" id="KW-0812">Transmembrane</keyword>
<accession>A0A1I7WXQ2</accession>
<keyword evidence="1" id="KW-1133">Transmembrane helix</keyword>
<dbReference type="AlphaFoldDB" id="A0A1I7WXQ2"/>
<evidence type="ECO:0000313" key="2">
    <source>
        <dbReference type="Proteomes" id="UP000095283"/>
    </source>
</evidence>
<reference evidence="3" key="1">
    <citation type="submission" date="2016-11" db="UniProtKB">
        <authorList>
            <consortium name="WormBaseParasite"/>
        </authorList>
    </citation>
    <scope>IDENTIFICATION</scope>
</reference>
<protein>
    <submittedName>
        <fullName evidence="3">Uncharacterized protein</fullName>
    </submittedName>
</protein>
<keyword evidence="2" id="KW-1185">Reference proteome</keyword>